<organism evidence="11 12">
    <name type="scientific">Tritrichomonas musculus</name>
    <dbReference type="NCBI Taxonomy" id="1915356"/>
    <lineage>
        <taxon>Eukaryota</taxon>
        <taxon>Metamonada</taxon>
        <taxon>Parabasalia</taxon>
        <taxon>Tritrichomonadida</taxon>
        <taxon>Tritrichomonadidae</taxon>
        <taxon>Tritrichomonas</taxon>
    </lineage>
</organism>
<keyword evidence="2 8" id="KW-0723">Serine/threonine-protein kinase</keyword>
<evidence type="ECO:0000256" key="5">
    <source>
        <dbReference type="ARBA" id="ARBA00022777"/>
    </source>
</evidence>
<protein>
    <recommendedName>
        <fullName evidence="10">Protein kinase domain-containing protein</fullName>
    </recommendedName>
</protein>
<dbReference type="Gene3D" id="3.30.200.20">
    <property type="entry name" value="Phosphorylase Kinase, domain 1"/>
    <property type="match status" value="1"/>
</dbReference>
<keyword evidence="12" id="KW-1185">Reference proteome</keyword>
<keyword evidence="5" id="KW-0418">Kinase</keyword>
<dbReference type="Proteomes" id="UP001470230">
    <property type="component" value="Unassembled WGS sequence"/>
</dbReference>
<evidence type="ECO:0000256" key="9">
    <source>
        <dbReference type="SAM" id="MobiDB-lite"/>
    </source>
</evidence>
<evidence type="ECO:0000256" key="8">
    <source>
        <dbReference type="RuleBase" id="RU000304"/>
    </source>
</evidence>
<dbReference type="SUPFAM" id="SSF56112">
    <property type="entry name" value="Protein kinase-like (PK-like)"/>
    <property type="match status" value="1"/>
</dbReference>
<feature type="domain" description="Protein kinase" evidence="10">
    <location>
        <begin position="15"/>
        <end position="316"/>
    </location>
</feature>
<keyword evidence="3" id="KW-0808">Transferase</keyword>
<evidence type="ECO:0000313" key="12">
    <source>
        <dbReference type="Proteomes" id="UP001470230"/>
    </source>
</evidence>
<feature type="compositionally biased region" description="Low complexity" evidence="9">
    <location>
        <begin position="342"/>
        <end position="354"/>
    </location>
</feature>
<comment type="caution">
    <text evidence="11">The sequence shown here is derived from an EMBL/GenBank/DDBJ whole genome shotgun (WGS) entry which is preliminary data.</text>
</comment>
<evidence type="ECO:0000313" key="11">
    <source>
        <dbReference type="EMBL" id="KAK8883505.1"/>
    </source>
</evidence>
<evidence type="ECO:0000256" key="7">
    <source>
        <dbReference type="PROSITE-ProRule" id="PRU10141"/>
    </source>
</evidence>
<evidence type="ECO:0000256" key="4">
    <source>
        <dbReference type="ARBA" id="ARBA00022741"/>
    </source>
</evidence>
<comment type="similarity">
    <text evidence="1">Belongs to the protein kinase superfamily. CMGC Ser/Thr protein kinase family. CDC2/CDKX subfamily.</text>
</comment>
<dbReference type="InterPro" id="IPR011009">
    <property type="entry name" value="Kinase-like_dom_sf"/>
</dbReference>
<dbReference type="InterPro" id="IPR008271">
    <property type="entry name" value="Ser/Thr_kinase_AS"/>
</dbReference>
<accession>A0ABR2K071</accession>
<dbReference type="PANTHER" id="PTHR24056:SF546">
    <property type="entry name" value="CYCLIN-DEPENDENT KINASE 12"/>
    <property type="match status" value="1"/>
</dbReference>
<feature type="binding site" evidence="7">
    <location>
        <position position="44"/>
    </location>
    <ligand>
        <name>ATP</name>
        <dbReference type="ChEBI" id="CHEBI:30616"/>
    </ligand>
</feature>
<dbReference type="PROSITE" id="PS00107">
    <property type="entry name" value="PROTEIN_KINASE_ATP"/>
    <property type="match status" value="1"/>
</dbReference>
<keyword evidence="4 7" id="KW-0547">Nucleotide-binding</keyword>
<proteinExistence type="inferred from homology"/>
<dbReference type="Pfam" id="PF00069">
    <property type="entry name" value="Pkinase"/>
    <property type="match status" value="1"/>
</dbReference>
<evidence type="ECO:0000256" key="3">
    <source>
        <dbReference type="ARBA" id="ARBA00022679"/>
    </source>
</evidence>
<dbReference type="InterPro" id="IPR050108">
    <property type="entry name" value="CDK"/>
</dbReference>
<evidence type="ECO:0000256" key="1">
    <source>
        <dbReference type="ARBA" id="ARBA00006485"/>
    </source>
</evidence>
<dbReference type="EMBL" id="JAPFFF010000008">
    <property type="protein sequence ID" value="KAK8883505.1"/>
    <property type="molecule type" value="Genomic_DNA"/>
</dbReference>
<gene>
    <name evidence="11" type="ORF">M9Y10_042597</name>
</gene>
<evidence type="ECO:0000256" key="6">
    <source>
        <dbReference type="ARBA" id="ARBA00022840"/>
    </source>
</evidence>
<dbReference type="PROSITE" id="PS00108">
    <property type="entry name" value="PROTEIN_KINASE_ST"/>
    <property type="match status" value="1"/>
</dbReference>
<reference evidence="11 12" key="1">
    <citation type="submission" date="2024-04" db="EMBL/GenBank/DDBJ databases">
        <title>Tritrichomonas musculus Genome.</title>
        <authorList>
            <person name="Alves-Ferreira E."/>
            <person name="Grigg M."/>
            <person name="Lorenzi H."/>
            <person name="Galac M."/>
        </authorList>
    </citation>
    <scope>NUCLEOTIDE SEQUENCE [LARGE SCALE GENOMIC DNA]</scope>
    <source>
        <strain evidence="11 12">EAF2021</strain>
    </source>
</reference>
<sequence length="369" mass="43280">MNSWEKQLTPLKDLYEIIVVVGEGAYGEVYKARNILTRDLVAMKKIKRQFGDGFPYSSIREIALLKSVQHPNIVRLIDVITDRNLDVYLIFDYAEYDLDYILKTAPLSEKQIKSYMRQLLFGLYVLHQRNIFHRDLKPQNILVKASNVIEIADFGLAKQISPIERKKRKKPMTSTVITIYYRPLELFFKAPVYGPEVDIWSLGCIFYEMIKRRPLFYTPMVRKENTESVNEACVVQQIFTICGYPTEEDWPGWTSLSESTELFKSIKVQPTGNLDSFLTSELPTEYIKVKPLLLSMLQLNPKKRLPIEDLLTNEYLHNINNCLDPSQLARLSILEKYESKRQQQQQQQQALRNQQRNDDIAPRKVYYRH</sequence>
<dbReference type="SMART" id="SM00220">
    <property type="entry name" value="S_TKc"/>
    <property type="match status" value="1"/>
</dbReference>
<dbReference type="InterPro" id="IPR017441">
    <property type="entry name" value="Protein_kinase_ATP_BS"/>
</dbReference>
<evidence type="ECO:0000259" key="10">
    <source>
        <dbReference type="PROSITE" id="PS50011"/>
    </source>
</evidence>
<dbReference type="PANTHER" id="PTHR24056">
    <property type="entry name" value="CELL DIVISION PROTEIN KINASE"/>
    <property type="match status" value="1"/>
</dbReference>
<keyword evidence="6 7" id="KW-0067">ATP-binding</keyword>
<feature type="region of interest" description="Disordered" evidence="9">
    <location>
        <begin position="342"/>
        <end position="369"/>
    </location>
</feature>
<dbReference type="InterPro" id="IPR000719">
    <property type="entry name" value="Prot_kinase_dom"/>
</dbReference>
<dbReference type="Gene3D" id="1.10.510.10">
    <property type="entry name" value="Transferase(Phosphotransferase) domain 1"/>
    <property type="match status" value="1"/>
</dbReference>
<dbReference type="PROSITE" id="PS50011">
    <property type="entry name" value="PROTEIN_KINASE_DOM"/>
    <property type="match status" value="1"/>
</dbReference>
<evidence type="ECO:0000256" key="2">
    <source>
        <dbReference type="ARBA" id="ARBA00022527"/>
    </source>
</evidence>
<name>A0ABR2K071_9EUKA</name>